<dbReference type="Pfam" id="PF12840">
    <property type="entry name" value="HTH_20"/>
    <property type="match status" value="1"/>
</dbReference>
<comment type="caution">
    <text evidence="2">The sequence shown here is derived from an EMBL/GenBank/DDBJ whole genome shotgun (WGS) entry which is preliminary data.</text>
</comment>
<dbReference type="Gene3D" id="1.10.10.10">
    <property type="entry name" value="Winged helix-like DNA-binding domain superfamily/Winged helix DNA-binding domain"/>
    <property type="match status" value="1"/>
</dbReference>
<organism evidence="2 3">
    <name type="scientific">Pseudonocardia asaccharolytica DSM 44247 = NBRC 16224</name>
    <dbReference type="NCBI Taxonomy" id="1123024"/>
    <lineage>
        <taxon>Bacteria</taxon>
        <taxon>Bacillati</taxon>
        <taxon>Actinomycetota</taxon>
        <taxon>Actinomycetes</taxon>
        <taxon>Pseudonocardiales</taxon>
        <taxon>Pseudonocardiaceae</taxon>
        <taxon>Pseudonocardia</taxon>
    </lineage>
</organism>
<dbReference type="EMBL" id="BJVI01000004">
    <property type="protein sequence ID" value="GEL16790.1"/>
    <property type="molecule type" value="Genomic_DNA"/>
</dbReference>
<dbReference type="InterPro" id="IPR036388">
    <property type="entry name" value="WH-like_DNA-bd_sf"/>
</dbReference>
<dbReference type="STRING" id="1123024.GCA_000423625_02203"/>
<reference evidence="2 3" key="1">
    <citation type="submission" date="2019-07" db="EMBL/GenBank/DDBJ databases">
        <title>Whole genome shotgun sequence of Pseudonocardia asaccharolytica NBRC 16224.</title>
        <authorList>
            <person name="Hosoyama A."/>
            <person name="Uohara A."/>
            <person name="Ohji S."/>
            <person name="Ichikawa N."/>
        </authorList>
    </citation>
    <scope>NUCLEOTIDE SEQUENCE [LARGE SCALE GENOMIC DNA]</scope>
    <source>
        <strain evidence="2 3">NBRC 16224</strain>
    </source>
</reference>
<gene>
    <name evidence="2" type="ORF">PA7_06270</name>
</gene>
<accession>A0A511CW44</accession>
<protein>
    <submittedName>
        <fullName evidence="2">Transcriptional regulator</fullName>
    </submittedName>
</protein>
<feature type="domain" description="HTH arsR-type" evidence="1">
    <location>
        <begin position="2"/>
        <end position="89"/>
    </location>
</feature>
<dbReference type="Gene3D" id="6.10.140.2180">
    <property type="match status" value="1"/>
</dbReference>
<dbReference type="GO" id="GO:0003700">
    <property type="term" value="F:DNA-binding transcription factor activity"/>
    <property type="evidence" value="ECO:0007669"/>
    <property type="project" value="InterPro"/>
</dbReference>
<evidence type="ECO:0000313" key="3">
    <source>
        <dbReference type="Proteomes" id="UP000321328"/>
    </source>
</evidence>
<keyword evidence="3" id="KW-1185">Reference proteome</keyword>
<evidence type="ECO:0000313" key="2">
    <source>
        <dbReference type="EMBL" id="GEL16790.1"/>
    </source>
</evidence>
<dbReference type="AlphaFoldDB" id="A0A511CW44"/>
<dbReference type="SMART" id="SM00418">
    <property type="entry name" value="HTH_ARSR"/>
    <property type="match status" value="1"/>
</dbReference>
<dbReference type="OrthoDB" id="5949858at2"/>
<dbReference type="InterPro" id="IPR011991">
    <property type="entry name" value="ArsR-like_HTH"/>
</dbReference>
<dbReference type="Proteomes" id="UP000321328">
    <property type="component" value="Unassembled WGS sequence"/>
</dbReference>
<dbReference type="RefSeq" id="WP_051232786.1">
    <property type="nucleotide sequence ID" value="NZ_AUII01000008.1"/>
</dbReference>
<dbReference type="CDD" id="cd00090">
    <property type="entry name" value="HTH_ARSR"/>
    <property type="match status" value="1"/>
</dbReference>
<proteinExistence type="predicted"/>
<dbReference type="SUPFAM" id="SSF46785">
    <property type="entry name" value="Winged helix' DNA-binding domain"/>
    <property type="match status" value="1"/>
</dbReference>
<name>A0A511CW44_9PSEU</name>
<dbReference type="InterPro" id="IPR001845">
    <property type="entry name" value="HTH_ArsR_DNA-bd_dom"/>
</dbReference>
<sequence>MATADLLLHPVRLRILRALLDGRDRTTSDLRGDLPDIAPATLYRHVALLAEAGVLTVVAEQRVRGAVERTYRLPHGSAEVDDDALAAMTPADHRRAFTAFVAGLLADFDRYLDRDDVDPRQDGVGYRQAALWLTDAELDALLAEVRTAVAARLHNPPVPGRVRRLLSTVLMPAGGPPGDDPADGAAG</sequence>
<dbReference type="InterPro" id="IPR036390">
    <property type="entry name" value="WH_DNA-bd_sf"/>
</dbReference>
<evidence type="ECO:0000259" key="1">
    <source>
        <dbReference type="SMART" id="SM00418"/>
    </source>
</evidence>